<dbReference type="GO" id="GO:0005886">
    <property type="term" value="C:plasma membrane"/>
    <property type="evidence" value="ECO:0007669"/>
    <property type="project" value="TreeGrafter"/>
</dbReference>
<comment type="similarity">
    <text evidence="1 2">Belongs to the peptidase A24 family.</text>
</comment>
<keyword evidence="3" id="KW-0472">Membrane</keyword>
<accession>A0A076LIG4</accession>
<dbReference type="InterPro" id="IPR050882">
    <property type="entry name" value="Prepilin_peptidase/N-MTase"/>
</dbReference>
<feature type="transmembrane region" description="Helical" evidence="3">
    <location>
        <begin position="194"/>
        <end position="213"/>
    </location>
</feature>
<name>A0A076LIG4_9GAMM</name>
<feature type="transmembrane region" description="Helical" evidence="3">
    <location>
        <begin position="40"/>
        <end position="62"/>
    </location>
</feature>
<dbReference type="PRINTS" id="PR00864">
    <property type="entry name" value="PREPILNPTASE"/>
</dbReference>
<dbReference type="Pfam" id="PF01478">
    <property type="entry name" value="Peptidase_A24"/>
    <property type="match status" value="1"/>
</dbReference>
<organism evidence="5 6">
    <name type="scientific">Edwardsiella anguillarum ET080813</name>
    <dbReference type="NCBI Taxonomy" id="667120"/>
    <lineage>
        <taxon>Bacteria</taxon>
        <taxon>Pseudomonadati</taxon>
        <taxon>Pseudomonadota</taxon>
        <taxon>Gammaproteobacteria</taxon>
        <taxon>Enterobacterales</taxon>
        <taxon>Hafniaceae</taxon>
        <taxon>Edwardsiella</taxon>
    </lineage>
</organism>
<dbReference type="InterPro" id="IPR014032">
    <property type="entry name" value="Peptidase_A24A_bac"/>
</dbReference>
<dbReference type="Gene3D" id="1.20.120.1220">
    <property type="match status" value="1"/>
</dbReference>
<reference evidence="5 6" key="1">
    <citation type="journal article" date="2012" name="PLoS ONE">
        <title>Edwardsiella comparative phylogenomics reveal the new intra/inter-species taxonomic relationships, virulence evolution and niche adaptation mechanisms.</title>
        <authorList>
            <person name="Yang M."/>
            <person name="Lv Y."/>
            <person name="Xiao J."/>
            <person name="Wu H."/>
            <person name="Zheng H."/>
            <person name="Liu Q."/>
            <person name="Zhang Y."/>
            <person name="Wang Q."/>
        </authorList>
    </citation>
    <scope>NUCLEOTIDE SEQUENCE [LARGE SCALE GENOMIC DNA]</scope>
    <source>
        <strain evidence="6">080813</strain>
    </source>
</reference>
<evidence type="ECO:0000313" key="6">
    <source>
        <dbReference type="Proteomes" id="UP000028681"/>
    </source>
</evidence>
<dbReference type="GO" id="GO:0006465">
    <property type="term" value="P:signal peptide processing"/>
    <property type="evidence" value="ECO:0007669"/>
    <property type="project" value="TreeGrafter"/>
</dbReference>
<dbReference type="PANTHER" id="PTHR30487">
    <property type="entry name" value="TYPE 4 PREPILIN-LIKE PROTEINS LEADER PEPTIDE-PROCESSING ENZYME"/>
    <property type="match status" value="1"/>
</dbReference>
<evidence type="ECO:0000259" key="4">
    <source>
        <dbReference type="Pfam" id="PF01478"/>
    </source>
</evidence>
<evidence type="ECO:0000256" key="1">
    <source>
        <dbReference type="ARBA" id="ARBA00005801"/>
    </source>
</evidence>
<dbReference type="GO" id="GO:0004190">
    <property type="term" value="F:aspartic-type endopeptidase activity"/>
    <property type="evidence" value="ECO:0007669"/>
    <property type="project" value="InterPro"/>
</dbReference>
<dbReference type="AlphaFoldDB" id="A0A076LIG4"/>
<feature type="transmembrane region" description="Helical" evidence="3">
    <location>
        <begin position="121"/>
        <end position="140"/>
    </location>
</feature>
<feature type="transmembrane region" description="Helical" evidence="3">
    <location>
        <begin position="168"/>
        <end position="185"/>
    </location>
</feature>
<dbReference type="GeneID" id="33938018"/>
<dbReference type="KEGG" id="ete:ETEE_0204"/>
<dbReference type="HOGENOM" id="CLU_057101_5_0_6"/>
<dbReference type="InterPro" id="IPR000045">
    <property type="entry name" value="Prepilin_IV_endopep_pep"/>
</dbReference>
<gene>
    <name evidence="5" type="ORF">ETEE_0204</name>
</gene>
<evidence type="ECO:0000313" key="5">
    <source>
        <dbReference type="EMBL" id="AIJ06687.1"/>
    </source>
</evidence>
<sequence length="219" mass="23539">MDLWLTLAALCGLALGTPLQRAMLRVMRPLCFPQLWHDRHFSPFPCRAALSAALAAIALSLAWRLPPGVAWLCGMGFCTLSLALALIDRASLLLPDALTQPLLWLGLIWNALSQPAYLPQAVFGAVAGYLALWLIAWGFWRWRGVQGLGGGDVKLLAALGAWCGWPDLPALLLLASLLTLVGIVLRRRWRGESLAAPAPFGPALLVAGLWQVLPGLAGL</sequence>
<keyword evidence="3" id="KW-0812">Transmembrane</keyword>
<dbReference type="Proteomes" id="UP000028681">
    <property type="component" value="Chromosome"/>
</dbReference>
<dbReference type="EMBL" id="CP006664">
    <property type="protein sequence ID" value="AIJ06687.1"/>
    <property type="molecule type" value="Genomic_DNA"/>
</dbReference>
<feature type="domain" description="Prepilin type IV endopeptidase peptidase" evidence="4">
    <location>
        <begin position="77"/>
        <end position="181"/>
    </location>
</feature>
<dbReference type="PANTHER" id="PTHR30487:SF0">
    <property type="entry name" value="PREPILIN LEADER PEPTIDASE_N-METHYLTRANSFERASE-RELATED"/>
    <property type="match status" value="1"/>
</dbReference>
<protein>
    <submittedName>
        <fullName evidence="5">Type IV prepilin leader peptidase, A24 family, putative</fullName>
    </submittedName>
</protein>
<evidence type="ECO:0000256" key="3">
    <source>
        <dbReference type="SAM" id="Phobius"/>
    </source>
</evidence>
<evidence type="ECO:0000256" key="2">
    <source>
        <dbReference type="RuleBase" id="RU003793"/>
    </source>
</evidence>
<proteinExistence type="inferred from homology"/>
<feature type="transmembrane region" description="Helical" evidence="3">
    <location>
        <begin position="93"/>
        <end position="112"/>
    </location>
</feature>
<dbReference type="MEROPS" id="A24.003"/>
<feature type="transmembrane region" description="Helical" evidence="3">
    <location>
        <begin position="69"/>
        <end position="87"/>
    </location>
</feature>
<dbReference type="RefSeq" id="WP_034162493.1">
    <property type="nucleotide sequence ID" value="NZ_CP006664.1"/>
</dbReference>
<keyword evidence="3" id="KW-1133">Transmembrane helix</keyword>